<dbReference type="SMART" id="SM00382">
    <property type="entry name" value="AAA"/>
    <property type="match status" value="1"/>
</dbReference>
<dbReference type="InterPro" id="IPR001208">
    <property type="entry name" value="MCM_dom"/>
</dbReference>
<dbReference type="Pfam" id="PF13541">
    <property type="entry name" value="ChlI"/>
    <property type="match status" value="1"/>
</dbReference>
<keyword evidence="2" id="KW-0547">Nucleotide-binding</keyword>
<dbReference type="InterPro" id="IPR014721">
    <property type="entry name" value="Ribsml_uS5_D2-typ_fold_subgr"/>
</dbReference>
<dbReference type="InterPro" id="IPR020568">
    <property type="entry name" value="Ribosomal_Su5_D2-typ_SF"/>
</dbReference>
<dbReference type="PANTHER" id="PTHR32039">
    <property type="entry name" value="MAGNESIUM-CHELATASE SUBUNIT CHLI"/>
    <property type="match status" value="1"/>
</dbReference>
<keyword evidence="6" id="KW-1185">Reference proteome</keyword>
<dbReference type="GO" id="GO:0005524">
    <property type="term" value="F:ATP binding"/>
    <property type="evidence" value="ECO:0007669"/>
    <property type="project" value="UniProtKB-KW"/>
</dbReference>
<dbReference type="Proteomes" id="UP000663929">
    <property type="component" value="Chromosome"/>
</dbReference>
<dbReference type="NCBIfam" id="TIGR00368">
    <property type="entry name" value="YifB family Mg chelatase-like AAA ATPase"/>
    <property type="match status" value="1"/>
</dbReference>
<dbReference type="InterPro" id="IPR000523">
    <property type="entry name" value="Mg_chelatse_chII-like_cat_dom"/>
</dbReference>
<dbReference type="Gene3D" id="3.40.50.300">
    <property type="entry name" value="P-loop containing nucleotide triphosphate hydrolases"/>
    <property type="match status" value="1"/>
</dbReference>
<evidence type="ECO:0000256" key="2">
    <source>
        <dbReference type="ARBA" id="ARBA00022741"/>
    </source>
</evidence>
<sequence length="518" mass="56650">MVSRICCGAPLGVRAVPIVVETDVRPNLLKVSIVGLPDTAMRESKDRLIPAITNSGFALVRDDIVINLSPADLRKEGAAFDLPMAVGILCAKGIVPESRTRDYWFLGELALDGHLRPVRSVLAIAECAREQGAAGIFVPRGNGGEAALIAGLAVYEVAHLAELCRALRSREEIEPFRPPPEEDGRDESAVPDFAEVKGQAGAKRVMEIAAAGHHNVLMFGPPGSGKSMLGKRLPGVMPALNERESIEVTRILSCSGHLKNQPVPVRRRPFRAPHHTASAAAMVGGGSHPRPGEVTLAHKGVLFLDEFPEFPRIVLEVLRQPLEDGWVTISRAVQQVTFPADVLLVAAMNPCPCGWRGDPRRRCRCSLERIQQYRGRISGPLLDRIDLQVEVPAVPISRIRKLPPAEPSRVIGERVNQARARQYGRFRGGLTTNASMSAKELEEHCRLPDALSEMLEHHVERLGFTTRVHAKVLRIARTIADLDGRDAICREDLLEALSYRQLDRPIESGTLQEAEVGS</sequence>
<dbReference type="EMBL" id="CP071793">
    <property type="protein sequence ID" value="QTD50819.1"/>
    <property type="molecule type" value="Genomic_DNA"/>
</dbReference>
<dbReference type="Gene3D" id="3.30.230.10">
    <property type="match status" value="1"/>
</dbReference>
<dbReference type="KEGG" id="scor:J3U87_34985"/>
<accession>A0A8A4TLF0</accession>
<evidence type="ECO:0000256" key="3">
    <source>
        <dbReference type="ARBA" id="ARBA00022840"/>
    </source>
</evidence>
<dbReference type="InterPro" id="IPR025158">
    <property type="entry name" value="Mg_chelat-rel_C"/>
</dbReference>
<keyword evidence="3" id="KW-0067">ATP-binding</keyword>
<name>A0A8A4TLF0_SULCO</name>
<dbReference type="RefSeq" id="WP_237380869.1">
    <property type="nucleotide sequence ID" value="NZ_CP071793.1"/>
</dbReference>
<reference evidence="5" key="1">
    <citation type="submission" date="2021-03" db="EMBL/GenBank/DDBJ databases">
        <title>Acanthopleuribacteraceae sp. M133.</title>
        <authorList>
            <person name="Wang G."/>
        </authorList>
    </citation>
    <scope>NUCLEOTIDE SEQUENCE</scope>
    <source>
        <strain evidence="5">M133</strain>
    </source>
</reference>
<organism evidence="5 6">
    <name type="scientific">Sulfidibacter corallicola</name>
    <dbReference type="NCBI Taxonomy" id="2818388"/>
    <lineage>
        <taxon>Bacteria</taxon>
        <taxon>Pseudomonadati</taxon>
        <taxon>Acidobacteriota</taxon>
        <taxon>Holophagae</taxon>
        <taxon>Acanthopleuribacterales</taxon>
        <taxon>Acanthopleuribacteraceae</taxon>
        <taxon>Sulfidibacter</taxon>
    </lineage>
</organism>
<dbReference type="AlphaFoldDB" id="A0A8A4TLF0"/>
<protein>
    <submittedName>
        <fullName evidence="5">YifB family Mg chelatase-like AAA ATPase</fullName>
    </submittedName>
</protein>
<dbReference type="InterPro" id="IPR045006">
    <property type="entry name" value="CHLI-like"/>
</dbReference>
<evidence type="ECO:0000313" key="6">
    <source>
        <dbReference type="Proteomes" id="UP000663929"/>
    </source>
</evidence>
<feature type="domain" description="AAA+ ATPase" evidence="4">
    <location>
        <begin position="212"/>
        <end position="395"/>
    </location>
</feature>
<dbReference type="Pfam" id="PF01078">
    <property type="entry name" value="Mg_chelatase"/>
    <property type="match status" value="1"/>
</dbReference>
<evidence type="ECO:0000313" key="5">
    <source>
        <dbReference type="EMBL" id="QTD50819.1"/>
    </source>
</evidence>
<evidence type="ECO:0000259" key="4">
    <source>
        <dbReference type="SMART" id="SM00382"/>
    </source>
</evidence>
<dbReference type="SUPFAM" id="SSF52540">
    <property type="entry name" value="P-loop containing nucleoside triphosphate hydrolases"/>
    <property type="match status" value="1"/>
</dbReference>
<evidence type="ECO:0000256" key="1">
    <source>
        <dbReference type="ARBA" id="ARBA00006354"/>
    </source>
</evidence>
<dbReference type="PANTHER" id="PTHR32039:SF7">
    <property type="entry name" value="COMPETENCE PROTEIN COMM"/>
    <property type="match status" value="1"/>
</dbReference>
<proteinExistence type="inferred from homology"/>
<gene>
    <name evidence="5" type="ORF">J3U87_34985</name>
</gene>
<dbReference type="PRINTS" id="PR01657">
    <property type="entry name" value="MCMFAMILY"/>
</dbReference>
<dbReference type="InterPro" id="IPR003593">
    <property type="entry name" value="AAA+_ATPase"/>
</dbReference>
<dbReference type="Pfam" id="PF13335">
    <property type="entry name" value="Mg_chelatase_C"/>
    <property type="match status" value="1"/>
</dbReference>
<dbReference type="InterPro" id="IPR004482">
    <property type="entry name" value="Mg_chelat-rel"/>
</dbReference>
<comment type="similarity">
    <text evidence="1">Belongs to the Mg-chelatase subunits D/I family. ComM subfamily.</text>
</comment>
<dbReference type="SUPFAM" id="SSF54211">
    <property type="entry name" value="Ribosomal protein S5 domain 2-like"/>
    <property type="match status" value="1"/>
</dbReference>
<dbReference type="GO" id="GO:0003677">
    <property type="term" value="F:DNA binding"/>
    <property type="evidence" value="ECO:0007669"/>
    <property type="project" value="InterPro"/>
</dbReference>
<dbReference type="InterPro" id="IPR027417">
    <property type="entry name" value="P-loop_NTPase"/>
</dbReference>